<proteinExistence type="predicted"/>
<organism evidence="1 2">
    <name type="scientific">Streptomyces durmitorensis</name>
    <dbReference type="NCBI Taxonomy" id="319947"/>
    <lineage>
        <taxon>Bacteria</taxon>
        <taxon>Bacillati</taxon>
        <taxon>Actinomycetota</taxon>
        <taxon>Actinomycetes</taxon>
        <taxon>Kitasatosporales</taxon>
        <taxon>Streptomycetaceae</taxon>
        <taxon>Streptomyces</taxon>
    </lineage>
</organism>
<sequence>MWCTEWPPFNRYDLGSAHPLVGSTAPDFRADHALRRAACGVRRAAYGVRRAACGVRRAAKNWGDRIRYTAGPARDGLGFAAVLVRPDGVVAWASGEALEPDAFEQAAAHWLGSPQNQPGAPCPCRLHLGGPGKVLKFKWDELHARIGAPIEDD</sequence>
<dbReference type="Gene3D" id="3.40.30.120">
    <property type="match status" value="1"/>
</dbReference>
<accession>A0ABY4PLL5</accession>
<keyword evidence="2" id="KW-1185">Reference proteome</keyword>
<evidence type="ECO:0000313" key="1">
    <source>
        <dbReference type="EMBL" id="UQT54044.1"/>
    </source>
</evidence>
<gene>
    <name evidence="1" type="ORF">M4V62_02545</name>
</gene>
<name>A0ABY4PLL5_9ACTN</name>
<dbReference type="Pfam" id="PF21274">
    <property type="entry name" value="Rng_hyd_C"/>
    <property type="match status" value="1"/>
</dbReference>
<dbReference type="RefSeq" id="WP_249585542.1">
    <property type="nucleotide sequence ID" value="NZ_BAAAQL010000045.1"/>
</dbReference>
<dbReference type="EMBL" id="CP097289">
    <property type="protein sequence ID" value="UQT54044.1"/>
    <property type="molecule type" value="Genomic_DNA"/>
</dbReference>
<dbReference type="Proteomes" id="UP000829992">
    <property type="component" value="Chromosome"/>
</dbReference>
<evidence type="ECO:0000313" key="2">
    <source>
        <dbReference type="Proteomes" id="UP000829992"/>
    </source>
</evidence>
<reference evidence="1 2" key="1">
    <citation type="submission" date="2022-05" db="EMBL/GenBank/DDBJ databases">
        <authorList>
            <person name="Zhou X."/>
            <person name="Li K."/>
            <person name="Man Y."/>
        </authorList>
    </citation>
    <scope>NUCLEOTIDE SEQUENCE [LARGE SCALE GENOMIC DNA]</scope>
    <source>
        <strain evidence="1 2">MS405</strain>
    </source>
</reference>
<protein>
    <submittedName>
        <fullName evidence="1">Uncharacterized protein</fullName>
    </submittedName>
</protein>